<comment type="caution">
    <text evidence="1">The sequence shown here is derived from an EMBL/GenBank/DDBJ whole genome shotgun (WGS) entry which is preliminary data.</text>
</comment>
<dbReference type="EMBL" id="BGPR01054018">
    <property type="protein sequence ID" value="GBO30802.1"/>
    <property type="molecule type" value="Genomic_DNA"/>
</dbReference>
<name>A0A4Y2W1F8_ARAVE</name>
<organism evidence="1 2">
    <name type="scientific">Araneus ventricosus</name>
    <name type="common">Orbweaver spider</name>
    <name type="synonym">Epeira ventricosa</name>
    <dbReference type="NCBI Taxonomy" id="182803"/>
    <lineage>
        <taxon>Eukaryota</taxon>
        <taxon>Metazoa</taxon>
        <taxon>Ecdysozoa</taxon>
        <taxon>Arthropoda</taxon>
        <taxon>Chelicerata</taxon>
        <taxon>Arachnida</taxon>
        <taxon>Araneae</taxon>
        <taxon>Araneomorphae</taxon>
        <taxon>Entelegynae</taxon>
        <taxon>Araneoidea</taxon>
        <taxon>Araneidae</taxon>
        <taxon>Araneus</taxon>
    </lineage>
</organism>
<sequence length="92" mass="10432">MNHCLQPVAAVGRKFGRQRFSPYTISAGALEIFFEDGAKIKQNQQANADTPMNGCVAHNSCFQGSISQLRRLPEDDRRLCERRIPKVFAHRE</sequence>
<evidence type="ECO:0000313" key="2">
    <source>
        <dbReference type="Proteomes" id="UP000499080"/>
    </source>
</evidence>
<proteinExistence type="predicted"/>
<gene>
    <name evidence="1" type="ORF">AVEN_191025_1</name>
</gene>
<accession>A0A4Y2W1F8</accession>
<evidence type="ECO:0000313" key="1">
    <source>
        <dbReference type="EMBL" id="GBO30802.1"/>
    </source>
</evidence>
<keyword evidence="2" id="KW-1185">Reference proteome</keyword>
<dbReference type="Proteomes" id="UP000499080">
    <property type="component" value="Unassembled WGS sequence"/>
</dbReference>
<dbReference type="AlphaFoldDB" id="A0A4Y2W1F8"/>
<reference evidence="1 2" key="1">
    <citation type="journal article" date="2019" name="Sci. Rep.">
        <title>Orb-weaving spider Araneus ventricosus genome elucidates the spidroin gene catalogue.</title>
        <authorList>
            <person name="Kono N."/>
            <person name="Nakamura H."/>
            <person name="Ohtoshi R."/>
            <person name="Moran D.A.P."/>
            <person name="Shinohara A."/>
            <person name="Yoshida Y."/>
            <person name="Fujiwara M."/>
            <person name="Mori M."/>
            <person name="Tomita M."/>
            <person name="Arakawa K."/>
        </authorList>
    </citation>
    <scope>NUCLEOTIDE SEQUENCE [LARGE SCALE GENOMIC DNA]</scope>
</reference>
<protein>
    <submittedName>
        <fullName evidence="1">Uncharacterized protein</fullName>
    </submittedName>
</protein>